<dbReference type="NCBIfam" id="NF041670">
    <property type="entry name" value="GvpQ"/>
    <property type="match status" value="1"/>
</dbReference>
<feature type="compositionally biased region" description="Basic and acidic residues" evidence="1">
    <location>
        <begin position="93"/>
        <end position="112"/>
    </location>
</feature>
<sequence>MGDKWNISPGTKASLITGTLTFLGSATPILLPKLKDGISNQLPRVKRAVKRADDPAEFKEEVESEARDEMADQFKDKLKENIQGKIEQAADQLQDKKEENAEKVHSNAEDFQDKAQDALLTVREKLANAKEAGEDFQDRLDGRTSSSSSRSKRRVYGAKDIKGVSHIKSAKDIKGVSSIKGVKNINGYASNR</sequence>
<evidence type="ECO:0000313" key="3">
    <source>
        <dbReference type="Proteomes" id="UP001595387"/>
    </source>
</evidence>
<name>A0ABV7A7S6_9BACI</name>
<feature type="compositionally biased region" description="Basic and acidic residues" evidence="1">
    <location>
        <begin position="130"/>
        <end position="142"/>
    </location>
</feature>
<feature type="region of interest" description="Disordered" evidence="1">
    <location>
        <begin position="90"/>
        <end position="112"/>
    </location>
</feature>
<proteinExistence type="predicted"/>
<gene>
    <name evidence="2" type="primary">gvpQ</name>
    <name evidence="2" type="ORF">ACFODW_10990</name>
</gene>
<dbReference type="Gene3D" id="1.20.120.20">
    <property type="entry name" value="Apolipoprotein"/>
    <property type="match status" value="1"/>
</dbReference>
<protein>
    <submittedName>
        <fullName evidence="2">Gas vesicle protein GvpQ</fullName>
    </submittedName>
</protein>
<organism evidence="2 3">
    <name type="scientific">Virgibacillus sediminis</name>
    <dbReference type="NCBI Taxonomy" id="202260"/>
    <lineage>
        <taxon>Bacteria</taxon>
        <taxon>Bacillati</taxon>
        <taxon>Bacillota</taxon>
        <taxon>Bacilli</taxon>
        <taxon>Bacillales</taxon>
        <taxon>Bacillaceae</taxon>
        <taxon>Virgibacillus</taxon>
    </lineage>
</organism>
<dbReference type="InterPro" id="IPR049647">
    <property type="entry name" value="GvpQ-like"/>
</dbReference>
<keyword evidence="3" id="KW-1185">Reference proteome</keyword>
<comment type="caution">
    <text evidence="2">The sequence shown here is derived from an EMBL/GenBank/DDBJ whole genome shotgun (WGS) entry which is preliminary data.</text>
</comment>
<accession>A0ABV7A7S6</accession>
<reference evidence="3" key="1">
    <citation type="journal article" date="2019" name="Int. J. Syst. Evol. Microbiol.">
        <title>The Global Catalogue of Microorganisms (GCM) 10K type strain sequencing project: providing services to taxonomists for standard genome sequencing and annotation.</title>
        <authorList>
            <consortium name="The Broad Institute Genomics Platform"/>
            <consortium name="The Broad Institute Genome Sequencing Center for Infectious Disease"/>
            <person name="Wu L."/>
            <person name="Ma J."/>
        </authorList>
    </citation>
    <scope>NUCLEOTIDE SEQUENCE [LARGE SCALE GENOMIC DNA]</scope>
    <source>
        <strain evidence="3">KCTC 13193</strain>
    </source>
</reference>
<feature type="region of interest" description="Disordered" evidence="1">
    <location>
        <begin position="130"/>
        <end position="157"/>
    </location>
</feature>
<evidence type="ECO:0000313" key="2">
    <source>
        <dbReference type="EMBL" id="MFC2948859.1"/>
    </source>
</evidence>
<feature type="region of interest" description="Disordered" evidence="1">
    <location>
        <begin position="51"/>
        <end position="70"/>
    </location>
</feature>
<dbReference type="RefSeq" id="WP_390306322.1">
    <property type="nucleotide sequence ID" value="NZ_JBHRRZ010000017.1"/>
</dbReference>
<evidence type="ECO:0000256" key="1">
    <source>
        <dbReference type="SAM" id="MobiDB-lite"/>
    </source>
</evidence>
<dbReference type="Proteomes" id="UP001595387">
    <property type="component" value="Unassembled WGS sequence"/>
</dbReference>
<dbReference type="EMBL" id="JBHRRZ010000017">
    <property type="protein sequence ID" value="MFC2948859.1"/>
    <property type="molecule type" value="Genomic_DNA"/>
</dbReference>